<name>A0A024TBQ4_9STRA</name>
<dbReference type="EMBL" id="KI914011">
    <property type="protein sequence ID" value="ETV91404.1"/>
    <property type="molecule type" value="Genomic_DNA"/>
</dbReference>
<accession>A0A024TBQ4</accession>
<organism evidence="1">
    <name type="scientific">Aphanomyces invadans</name>
    <dbReference type="NCBI Taxonomy" id="157072"/>
    <lineage>
        <taxon>Eukaryota</taxon>
        <taxon>Sar</taxon>
        <taxon>Stramenopiles</taxon>
        <taxon>Oomycota</taxon>
        <taxon>Saprolegniomycetes</taxon>
        <taxon>Saprolegniales</taxon>
        <taxon>Verrucalvaceae</taxon>
        <taxon>Aphanomyces</taxon>
    </lineage>
</organism>
<dbReference type="AlphaFoldDB" id="A0A024TBQ4"/>
<dbReference type="RefSeq" id="XP_008880032.1">
    <property type="nucleotide sequence ID" value="XM_008881810.1"/>
</dbReference>
<dbReference type="VEuPathDB" id="FungiDB:H310_14071"/>
<reference evidence="1" key="1">
    <citation type="submission" date="2013-12" db="EMBL/GenBank/DDBJ databases">
        <title>The Genome Sequence of Aphanomyces invadans NJM9701.</title>
        <authorList>
            <consortium name="The Broad Institute Genomics Platform"/>
            <person name="Russ C."/>
            <person name="Tyler B."/>
            <person name="van West P."/>
            <person name="Dieguez-Uribeondo J."/>
            <person name="Young S.K."/>
            <person name="Zeng Q."/>
            <person name="Gargeya S."/>
            <person name="Fitzgerald M."/>
            <person name="Abouelleil A."/>
            <person name="Alvarado L."/>
            <person name="Chapman S.B."/>
            <person name="Gainer-Dewar J."/>
            <person name="Goldberg J."/>
            <person name="Griggs A."/>
            <person name="Gujja S."/>
            <person name="Hansen M."/>
            <person name="Howarth C."/>
            <person name="Imamovic A."/>
            <person name="Ireland A."/>
            <person name="Larimer J."/>
            <person name="McCowan C."/>
            <person name="Murphy C."/>
            <person name="Pearson M."/>
            <person name="Poon T.W."/>
            <person name="Priest M."/>
            <person name="Roberts A."/>
            <person name="Saif S."/>
            <person name="Shea T."/>
            <person name="Sykes S."/>
            <person name="Wortman J."/>
            <person name="Nusbaum C."/>
            <person name="Birren B."/>
        </authorList>
    </citation>
    <scope>NUCLEOTIDE SEQUENCE [LARGE SCALE GENOMIC DNA]</scope>
    <source>
        <strain evidence="1">NJM9701</strain>
    </source>
</reference>
<proteinExistence type="predicted"/>
<protein>
    <submittedName>
        <fullName evidence="1">Uncharacterized protein</fullName>
    </submittedName>
</protein>
<sequence>MSTQRNKELPTLGGQGRLVVTNFTDDLVHLMRNTHQPTWVDQHLGEKALSTLDSSACANALVTVKDFLSEFLASPN</sequence>
<evidence type="ECO:0000313" key="1">
    <source>
        <dbReference type="EMBL" id="ETV91404.1"/>
    </source>
</evidence>
<gene>
    <name evidence="1" type="ORF">H310_14071</name>
</gene>
<dbReference type="GeneID" id="20091121"/>